<gene>
    <name evidence="2" type="ORF">QO033_03565</name>
</gene>
<protein>
    <recommendedName>
        <fullName evidence="4">Flagellar FliJ protein</fullName>
    </recommendedName>
</protein>
<reference evidence="2 3" key="1">
    <citation type="submission" date="2023-05" db="EMBL/GenBank/DDBJ databases">
        <title>Pseudodonghicola sp. nov.</title>
        <authorList>
            <person name="Huang J."/>
        </authorList>
    </citation>
    <scope>NUCLEOTIDE SEQUENCE [LARGE SCALE GENOMIC DNA]</scope>
    <source>
        <strain evidence="2 3">IC7</strain>
    </source>
</reference>
<dbReference type="EMBL" id="JASNJD010000002">
    <property type="protein sequence ID" value="MDK3016738.1"/>
    <property type="molecule type" value="Genomic_DNA"/>
</dbReference>
<comment type="caution">
    <text evidence="2">The sequence shown here is derived from an EMBL/GenBank/DDBJ whole genome shotgun (WGS) entry which is preliminary data.</text>
</comment>
<name>A0ABT7EWM2_9RHOB</name>
<feature type="coiled-coil region" evidence="1">
    <location>
        <begin position="75"/>
        <end position="102"/>
    </location>
</feature>
<evidence type="ECO:0008006" key="4">
    <source>
        <dbReference type="Google" id="ProtNLM"/>
    </source>
</evidence>
<accession>A0ABT7EWM2</accession>
<keyword evidence="1" id="KW-0175">Coiled coil</keyword>
<sequence length="143" mass="16377">MPHRRRIAALQLIQRIRQHEIDGHAARMAVVRDEQTRLQAEIAALDTQVDAEGRVTTPETAAYLASFLRAAGARRAHLQTQLSKADRKAAALEHQLMEAFRDAKVNDTVLDQAQDRQQDHHDRQDRAATEEIARTVFLRTRRR</sequence>
<dbReference type="Proteomes" id="UP001243757">
    <property type="component" value="Unassembled WGS sequence"/>
</dbReference>
<evidence type="ECO:0000256" key="1">
    <source>
        <dbReference type="SAM" id="Coils"/>
    </source>
</evidence>
<dbReference type="RefSeq" id="WP_284479556.1">
    <property type="nucleotide sequence ID" value="NZ_JASNJD010000002.1"/>
</dbReference>
<organism evidence="2 3">
    <name type="scientific">Pseudodonghicola flavimaris</name>
    <dbReference type="NCBI Taxonomy" id="3050036"/>
    <lineage>
        <taxon>Bacteria</taxon>
        <taxon>Pseudomonadati</taxon>
        <taxon>Pseudomonadota</taxon>
        <taxon>Alphaproteobacteria</taxon>
        <taxon>Rhodobacterales</taxon>
        <taxon>Paracoccaceae</taxon>
        <taxon>Pseudodonghicola</taxon>
    </lineage>
</organism>
<evidence type="ECO:0000313" key="2">
    <source>
        <dbReference type="EMBL" id="MDK3016738.1"/>
    </source>
</evidence>
<evidence type="ECO:0000313" key="3">
    <source>
        <dbReference type="Proteomes" id="UP001243757"/>
    </source>
</evidence>
<keyword evidence="3" id="KW-1185">Reference proteome</keyword>
<proteinExistence type="predicted"/>